<dbReference type="GO" id="GO:0003899">
    <property type="term" value="F:DNA-directed RNA polymerase activity"/>
    <property type="evidence" value="ECO:0007669"/>
    <property type="project" value="InterPro"/>
</dbReference>
<dbReference type="Pfam" id="PF01191">
    <property type="entry name" value="RNA_pol_Rpb5_C"/>
    <property type="match status" value="1"/>
</dbReference>
<name>A0A6C0IF32_9ZZZZ</name>
<feature type="domain" description="RNA polymerase subunit H/Rpb5 C-terminal" evidence="3">
    <location>
        <begin position="146"/>
        <end position="217"/>
    </location>
</feature>
<proteinExistence type="inferred from homology"/>
<evidence type="ECO:0000259" key="3">
    <source>
        <dbReference type="Pfam" id="PF01191"/>
    </source>
</evidence>
<dbReference type="InterPro" id="IPR020608">
    <property type="entry name" value="RNA_pol_subH/Rpb5_CS"/>
</dbReference>
<dbReference type="PANTHER" id="PTHR10535:SF0">
    <property type="entry name" value="DNA-DIRECTED RNA POLYMERASES I, II, AND III SUBUNIT RPABC1"/>
    <property type="match status" value="1"/>
</dbReference>
<dbReference type="GO" id="GO:0006362">
    <property type="term" value="P:transcription elongation by RNA polymerase I"/>
    <property type="evidence" value="ECO:0007669"/>
    <property type="project" value="TreeGrafter"/>
</dbReference>
<dbReference type="EMBL" id="MN740165">
    <property type="protein sequence ID" value="QHT91250.1"/>
    <property type="molecule type" value="Genomic_DNA"/>
</dbReference>
<evidence type="ECO:0000256" key="2">
    <source>
        <dbReference type="ARBA" id="ARBA00025765"/>
    </source>
</evidence>
<comment type="similarity">
    <text evidence="2">Belongs to the archaeal Rpo5/eukaryotic RPB5 RNA polymerase subunit family.</text>
</comment>
<dbReference type="Gene3D" id="3.90.940.20">
    <property type="entry name" value="RPB5-like RNA polymerase subunit"/>
    <property type="match status" value="1"/>
</dbReference>
<dbReference type="GO" id="GO:0042797">
    <property type="term" value="P:tRNA transcription by RNA polymerase III"/>
    <property type="evidence" value="ECO:0007669"/>
    <property type="project" value="TreeGrafter"/>
</dbReference>
<organism evidence="4">
    <name type="scientific">viral metagenome</name>
    <dbReference type="NCBI Taxonomy" id="1070528"/>
    <lineage>
        <taxon>unclassified sequences</taxon>
        <taxon>metagenomes</taxon>
        <taxon>organismal metagenomes</taxon>
    </lineage>
</organism>
<dbReference type="InterPro" id="IPR014381">
    <property type="entry name" value="Arch_Rpo5/euc_Rpb5"/>
</dbReference>
<dbReference type="AlphaFoldDB" id="A0A6C0IF32"/>
<dbReference type="SUPFAM" id="SSF55287">
    <property type="entry name" value="RPB5-like RNA polymerase subunit"/>
    <property type="match status" value="1"/>
</dbReference>
<dbReference type="GO" id="GO:0005665">
    <property type="term" value="C:RNA polymerase II, core complex"/>
    <property type="evidence" value="ECO:0007669"/>
    <property type="project" value="TreeGrafter"/>
</dbReference>
<protein>
    <recommendedName>
        <fullName evidence="3">RNA polymerase subunit H/Rpb5 C-terminal domain-containing protein</fullName>
    </recommendedName>
</protein>
<sequence length="219" mass="25244">MNTEVYDILFRSRKTLLSILDKKGYDVTPYEKFGPWEIESMIQSDVKNSLHMHLVQKKESNTVKNCFVIYRLKRLKQSLAKFFQENFIDETSEHFIQDVENTEVIVILLEPVNTVDAFHAFSLQAYSTNKLRLSFFQADSLVNDPSQHILVPKHEIVPYEEVASLKKLLNIQSVSNLPFIRFHQDIQARLIGAVPGDIIKITRPSPSSGVEIMYRVCVA</sequence>
<dbReference type="GO" id="GO:0006366">
    <property type="term" value="P:transcription by RNA polymerase II"/>
    <property type="evidence" value="ECO:0007669"/>
    <property type="project" value="TreeGrafter"/>
</dbReference>
<dbReference type="GO" id="GO:0003677">
    <property type="term" value="F:DNA binding"/>
    <property type="evidence" value="ECO:0007669"/>
    <property type="project" value="InterPro"/>
</dbReference>
<keyword evidence="1" id="KW-0804">Transcription</keyword>
<evidence type="ECO:0000313" key="4">
    <source>
        <dbReference type="EMBL" id="QHT91250.1"/>
    </source>
</evidence>
<dbReference type="PIRSF" id="PIRSF000747">
    <property type="entry name" value="RPB5"/>
    <property type="match status" value="1"/>
</dbReference>
<dbReference type="PANTHER" id="PTHR10535">
    <property type="entry name" value="DNA-DIRECTED RNA POLYMERASES I, II, AND III SUBUNIT RPABC1"/>
    <property type="match status" value="1"/>
</dbReference>
<dbReference type="PROSITE" id="PS01110">
    <property type="entry name" value="RNA_POL_H_23KD"/>
    <property type="match status" value="1"/>
</dbReference>
<accession>A0A6C0IF32</accession>
<dbReference type="GO" id="GO:0005736">
    <property type="term" value="C:RNA polymerase I complex"/>
    <property type="evidence" value="ECO:0007669"/>
    <property type="project" value="TreeGrafter"/>
</dbReference>
<reference evidence="4" key="1">
    <citation type="journal article" date="2020" name="Nature">
        <title>Giant virus diversity and host interactions through global metagenomics.</title>
        <authorList>
            <person name="Schulz F."/>
            <person name="Roux S."/>
            <person name="Paez-Espino D."/>
            <person name="Jungbluth S."/>
            <person name="Walsh D.A."/>
            <person name="Denef V.J."/>
            <person name="McMahon K.D."/>
            <person name="Konstantinidis K.T."/>
            <person name="Eloe-Fadrosh E.A."/>
            <person name="Kyrpides N.C."/>
            <person name="Woyke T."/>
        </authorList>
    </citation>
    <scope>NUCLEOTIDE SEQUENCE</scope>
    <source>
        <strain evidence="4">GVMAG-M-3300023184-77</strain>
    </source>
</reference>
<dbReference type="InterPro" id="IPR000783">
    <property type="entry name" value="RNA_pol_subH/Rpb5_C"/>
</dbReference>
<evidence type="ECO:0000256" key="1">
    <source>
        <dbReference type="ARBA" id="ARBA00023163"/>
    </source>
</evidence>
<dbReference type="GO" id="GO:0005666">
    <property type="term" value="C:RNA polymerase III complex"/>
    <property type="evidence" value="ECO:0007669"/>
    <property type="project" value="TreeGrafter"/>
</dbReference>
<dbReference type="InterPro" id="IPR035913">
    <property type="entry name" value="RPB5-like_sf"/>
</dbReference>